<evidence type="ECO:0000256" key="3">
    <source>
        <dbReference type="ARBA" id="ARBA00023132"/>
    </source>
</evidence>
<comment type="subcellular location">
    <subcellularLocation>
        <location evidence="1">Nucleus</location>
        <location evidence="1">Nuclear pore complex</location>
    </subcellularLocation>
</comment>
<dbReference type="InterPro" id="IPR025574">
    <property type="entry name" value="Nucleoporin_FG_rpt"/>
</dbReference>
<proteinExistence type="predicted"/>
<sequence>MNASGTPGGGSFGNTSHTTNTTGGGLFGNTQQNTTGTAGGSLFGNPSSTSANTGGGLFGSTANNSTSTTGNPSNFFGNTTSNNTPSLFGQTQQQKPVGSLFGTPTPQPSGGLPFGQSSTQQPNQPTTGSLFGQPTQQQQQQQQFQGSLFGNLNQPPATTTGGFFGNSTLGASTLGISTLGASTLGGTNVGAPSLGGSLLASRTTAIPLQQQQDPQSQFIALIQRIEGVKQAWDSSSPHCRFQHYFYNLVDPAQVHFYGRPSNAVNDALWQKAVRENPDPDCMVPVIAVGFDDLQQRVDAQTRAAAQHQEKLKELKTRLEALSQRHQVTNLARLRRAQALQAQLTHRVLRITQHLHLLVPALRSSSIRPEEEALRTALEELDEDVRRPGGLGKMRSKLNELWALVDAVRAARDRDRQEGTVEWAVVDEDGLARITQVLGEEQAGLAYVTNILQRDLKDLGIVLGVPVKEEEPNALSGSATVLRGSLMR</sequence>
<dbReference type="KEGG" id="pco:PHACADRAFT_255029"/>
<dbReference type="GO" id="GO:0036228">
    <property type="term" value="P:protein localization to nuclear inner membrane"/>
    <property type="evidence" value="ECO:0007669"/>
    <property type="project" value="TreeGrafter"/>
</dbReference>
<evidence type="ECO:0000313" key="8">
    <source>
        <dbReference type="EMBL" id="EKM57328.1"/>
    </source>
</evidence>
<dbReference type="GO" id="GO:0017056">
    <property type="term" value="F:structural constituent of nuclear pore"/>
    <property type="evidence" value="ECO:0007669"/>
    <property type="project" value="TreeGrafter"/>
</dbReference>
<accession>K5W0J6</accession>
<dbReference type="FunCoup" id="K5W0J6">
    <property type="interactions" value="51"/>
</dbReference>
<keyword evidence="3" id="KW-0653">Protein transport</keyword>
<dbReference type="RefSeq" id="XP_007395140.1">
    <property type="nucleotide sequence ID" value="XM_007395078.1"/>
</dbReference>
<dbReference type="STRING" id="650164.K5W0J6"/>
<evidence type="ECO:0000256" key="1">
    <source>
        <dbReference type="ARBA" id="ARBA00004567"/>
    </source>
</evidence>
<dbReference type="PANTHER" id="PTHR13000:SF0">
    <property type="entry name" value="NUCLEOPORIN P54"/>
    <property type="match status" value="1"/>
</dbReference>
<feature type="domain" description="Nucleoporin Nup54 alpha-helical" evidence="7">
    <location>
        <begin position="262"/>
        <end position="403"/>
    </location>
</feature>
<keyword evidence="3" id="KW-0509">mRNA transport</keyword>
<dbReference type="InterPro" id="IPR024864">
    <property type="entry name" value="Nup54/Nup57/Nup44"/>
</dbReference>
<keyword evidence="3" id="KW-0906">Nuclear pore complex</keyword>
<dbReference type="Pfam" id="PF13874">
    <property type="entry name" value="Nup54"/>
    <property type="match status" value="1"/>
</dbReference>
<keyword evidence="2" id="KW-0813">Transport</keyword>
<keyword evidence="3" id="KW-0811">Translocation</keyword>
<dbReference type="InParanoid" id="K5W0J6"/>
<evidence type="ECO:0000313" key="9">
    <source>
        <dbReference type="Proteomes" id="UP000008370"/>
    </source>
</evidence>
<dbReference type="OrthoDB" id="6162375at2759"/>
<evidence type="ECO:0000256" key="6">
    <source>
        <dbReference type="SAM" id="MobiDB-lite"/>
    </source>
</evidence>
<dbReference type="HOGENOM" id="CLU_023804_2_0_1"/>
<feature type="compositionally biased region" description="Low complexity" evidence="6">
    <location>
        <begin position="115"/>
        <end position="129"/>
    </location>
</feature>
<organism evidence="8 9">
    <name type="scientific">Phanerochaete carnosa (strain HHB-10118-sp)</name>
    <name type="common">White-rot fungus</name>
    <name type="synonym">Peniophora carnosa</name>
    <dbReference type="NCBI Taxonomy" id="650164"/>
    <lineage>
        <taxon>Eukaryota</taxon>
        <taxon>Fungi</taxon>
        <taxon>Dikarya</taxon>
        <taxon>Basidiomycota</taxon>
        <taxon>Agaricomycotina</taxon>
        <taxon>Agaricomycetes</taxon>
        <taxon>Polyporales</taxon>
        <taxon>Phanerochaetaceae</taxon>
        <taxon>Phanerochaete</taxon>
    </lineage>
</organism>
<evidence type="ECO:0000259" key="7">
    <source>
        <dbReference type="Pfam" id="PF13874"/>
    </source>
</evidence>
<protein>
    <recommendedName>
        <fullName evidence="7">Nucleoporin Nup54 alpha-helical domain-containing protein</fullName>
    </recommendedName>
</protein>
<reference evidence="8 9" key="1">
    <citation type="journal article" date="2012" name="BMC Genomics">
        <title>Comparative genomics of the white-rot fungi, Phanerochaete carnosa and P. chrysosporium, to elucidate the genetic basis of the distinct wood types they colonize.</title>
        <authorList>
            <person name="Suzuki H."/>
            <person name="MacDonald J."/>
            <person name="Syed K."/>
            <person name="Salamov A."/>
            <person name="Hori C."/>
            <person name="Aerts A."/>
            <person name="Henrissat B."/>
            <person name="Wiebenga A."/>
            <person name="vanKuyk P.A."/>
            <person name="Barry K."/>
            <person name="Lindquist E."/>
            <person name="LaButti K."/>
            <person name="Lapidus A."/>
            <person name="Lucas S."/>
            <person name="Coutinho P."/>
            <person name="Gong Y."/>
            <person name="Samejima M."/>
            <person name="Mahadevan R."/>
            <person name="Abou-Zaid M."/>
            <person name="de Vries R.P."/>
            <person name="Igarashi K."/>
            <person name="Yadav J.S."/>
            <person name="Grigoriev I.V."/>
            <person name="Master E.R."/>
        </authorList>
    </citation>
    <scope>NUCLEOTIDE SEQUENCE [LARGE SCALE GENOMIC DNA]</scope>
    <source>
        <strain evidence="8 9">HHB-10118-sp</strain>
    </source>
</reference>
<dbReference type="PANTHER" id="PTHR13000">
    <property type="entry name" value="NUCLEOPORIN P54"/>
    <property type="match status" value="1"/>
</dbReference>
<feature type="coiled-coil region" evidence="5">
    <location>
        <begin position="290"/>
        <end position="331"/>
    </location>
</feature>
<evidence type="ECO:0000256" key="2">
    <source>
        <dbReference type="ARBA" id="ARBA00022448"/>
    </source>
</evidence>
<evidence type="ECO:0000256" key="5">
    <source>
        <dbReference type="SAM" id="Coils"/>
    </source>
</evidence>
<keyword evidence="9" id="KW-1185">Reference proteome</keyword>
<dbReference type="GO" id="GO:0006999">
    <property type="term" value="P:nuclear pore organization"/>
    <property type="evidence" value="ECO:0007669"/>
    <property type="project" value="TreeGrafter"/>
</dbReference>
<evidence type="ECO:0000256" key="4">
    <source>
        <dbReference type="ARBA" id="ARBA00023242"/>
    </source>
</evidence>
<dbReference type="AlphaFoldDB" id="K5W0J6"/>
<keyword evidence="5" id="KW-0175">Coiled coil</keyword>
<dbReference type="GO" id="GO:0044613">
    <property type="term" value="C:nuclear pore central transport channel"/>
    <property type="evidence" value="ECO:0007669"/>
    <property type="project" value="TreeGrafter"/>
</dbReference>
<dbReference type="Proteomes" id="UP000008370">
    <property type="component" value="Unassembled WGS sequence"/>
</dbReference>
<feature type="compositionally biased region" description="Polar residues" evidence="6">
    <location>
        <begin position="87"/>
        <end position="96"/>
    </location>
</feature>
<dbReference type="InterPro" id="IPR025712">
    <property type="entry name" value="Nup54_alpha-helical_dom"/>
</dbReference>
<dbReference type="GeneID" id="18916201"/>
<dbReference type="EMBL" id="JH930471">
    <property type="protein sequence ID" value="EKM57328.1"/>
    <property type="molecule type" value="Genomic_DNA"/>
</dbReference>
<dbReference type="GO" id="GO:0006607">
    <property type="term" value="P:NLS-bearing protein import into nucleus"/>
    <property type="evidence" value="ECO:0007669"/>
    <property type="project" value="TreeGrafter"/>
</dbReference>
<feature type="compositionally biased region" description="Gly residues" evidence="6">
    <location>
        <begin position="1"/>
        <end position="12"/>
    </location>
</feature>
<gene>
    <name evidence="8" type="ORF">PHACADRAFT_255029</name>
</gene>
<feature type="region of interest" description="Disordered" evidence="6">
    <location>
        <begin position="1"/>
        <end position="143"/>
    </location>
</feature>
<feature type="compositionally biased region" description="Low complexity" evidence="6">
    <location>
        <begin position="60"/>
        <end position="86"/>
    </location>
</feature>
<dbReference type="Pfam" id="PF13634">
    <property type="entry name" value="Nucleoporin_FG"/>
    <property type="match status" value="1"/>
</dbReference>
<keyword evidence="4" id="KW-0539">Nucleus</keyword>
<name>K5W0J6_PHACS</name>